<dbReference type="OrthoDB" id="10258327at2759"/>
<feature type="region of interest" description="Disordered" evidence="6">
    <location>
        <begin position="518"/>
        <end position="550"/>
    </location>
</feature>
<dbReference type="InterPro" id="IPR006939">
    <property type="entry name" value="SNF5"/>
</dbReference>
<comment type="similarity">
    <text evidence="2">Belongs to the SNF5 family.</text>
</comment>
<keyword evidence="4" id="KW-0804">Transcription</keyword>
<gene>
    <name evidence="7" type="ORF">M413DRAFT_443986</name>
</gene>
<dbReference type="EMBL" id="KN831776">
    <property type="protein sequence ID" value="KIM43174.1"/>
    <property type="molecule type" value="Genomic_DNA"/>
</dbReference>
<proteinExistence type="inferred from homology"/>
<feature type="compositionally biased region" description="Basic and acidic residues" evidence="6">
    <location>
        <begin position="519"/>
        <end position="539"/>
    </location>
</feature>
<evidence type="ECO:0000256" key="6">
    <source>
        <dbReference type="SAM" id="MobiDB-lite"/>
    </source>
</evidence>
<evidence type="ECO:0000256" key="1">
    <source>
        <dbReference type="ARBA" id="ARBA00004123"/>
    </source>
</evidence>
<keyword evidence="8" id="KW-1185">Reference proteome</keyword>
<accession>A0A0C3CG97</accession>
<evidence type="ECO:0000256" key="4">
    <source>
        <dbReference type="ARBA" id="ARBA00023163"/>
    </source>
</evidence>
<evidence type="ECO:0000313" key="7">
    <source>
        <dbReference type="EMBL" id="KIM43174.1"/>
    </source>
</evidence>
<dbReference type="PANTHER" id="PTHR10019">
    <property type="entry name" value="SNF5"/>
    <property type="match status" value="1"/>
</dbReference>
<organism evidence="7 8">
    <name type="scientific">Hebeloma cylindrosporum</name>
    <dbReference type="NCBI Taxonomy" id="76867"/>
    <lineage>
        <taxon>Eukaryota</taxon>
        <taxon>Fungi</taxon>
        <taxon>Dikarya</taxon>
        <taxon>Basidiomycota</taxon>
        <taxon>Agaricomycotina</taxon>
        <taxon>Agaricomycetes</taxon>
        <taxon>Agaricomycetidae</taxon>
        <taxon>Agaricales</taxon>
        <taxon>Agaricineae</taxon>
        <taxon>Hymenogastraceae</taxon>
        <taxon>Hebeloma</taxon>
    </lineage>
</organism>
<name>A0A0C3CG97_HEBCY</name>
<evidence type="ECO:0000256" key="2">
    <source>
        <dbReference type="ARBA" id="ARBA00010239"/>
    </source>
</evidence>
<dbReference type="STRING" id="686832.A0A0C3CG97"/>
<feature type="region of interest" description="Disordered" evidence="6">
    <location>
        <begin position="188"/>
        <end position="209"/>
    </location>
</feature>
<keyword evidence="5" id="KW-0539">Nucleus</keyword>
<evidence type="ECO:0000313" key="8">
    <source>
        <dbReference type="Proteomes" id="UP000053424"/>
    </source>
</evidence>
<sequence>MTENGGSSYPFPAATGFDINRNMSDSQLRHTLTQISTAANAAYASPTPQPAHAKTYLKNLQNWSTSTTPPPKNPASGTRSTRARTTRSSTLANTPTTYHPPVYQAPIPIVPALPSVPPNPPRPPLPTTSQALQSTYASRLKTGVSLLVQPILATASGSNTRAATRRGGVINYADPGSGDDIPDAGAIDTDDSDFIASGGTRTSIRQSRSRMNPGVNVFNAATGVSTPRPVATPRPEKAELDQSYLGMVPPARFIKPRMVVPTPHEYPAPDIVENQANKRTSLVPIRVEFETETHRIRDCFVWNINETLIKPEAFARIFCNDLDIPQHPWVETVAAQIRAQLEDHEGVATMELGQDGALDVDAAPVAGEEVHEVPECRVILSIDVQIANHQLMDHIEWDLLSPLTPEAFSIKLCSELGLTGEAVPLVAHAVHEELLKHKKDVIEWGVIAGERDAADETGVAGEKRDRSGFGLVKDKTGLGLGWGRAPRDGRGPKTLKSVWRDWSEAEEFRTTFEELTAEEVERREVERERATRRLRRETSKFQSSTRSRRR</sequence>
<comment type="subcellular location">
    <subcellularLocation>
        <location evidence="1">Nucleus</location>
    </subcellularLocation>
</comment>
<dbReference type="GO" id="GO:0006338">
    <property type="term" value="P:chromatin remodeling"/>
    <property type="evidence" value="ECO:0007669"/>
    <property type="project" value="InterPro"/>
</dbReference>
<dbReference type="Pfam" id="PF04855">
    <property type="entry name" value="SNF5"/>
    <property type="match status" value="1"/>
</dbReference>
<reference evidence="7 8" key="1">
    <citation type="submission" date="2014-04" db="EMBL/GenBank/DDBJ databases">
        <authorList>
            <consortium name="DOE Joint Genome Institute"/>
            <person name="Kuo A."/>
            <person name="Gay G."/>
            <person name="Dore J."/>
            <person name="Kohler A."/>
            <person name="Nagy L.G."/>
            <person name="Floudas D."/>
            <person name="Copeland A."/>
            <person name="Barry K.W."/>
            <person name="Cichocki N."/>
            <person name="Veneault-Fourrey C."/>
            <person name="LaButti K."/>
            <person name="Lindquist E.A."/>
            <person name="Lipzen A."/>
            <person name="Lundell T."/>
            <person name="Morin E."/>
            <person name="Murat C."/>
            <person name="Sun H."/>
            <person name="Tunlid A."/>
            <person name="Henrissat B."/>
            <person name="Grigoriev I.V."/>
            <person name="Hibbett D.S."/>
            <person name="Martin F."/>
            <person name="Nordberg H.P."/>
            <person name="Cantor M.N."/>
            <person name="Hua S.X."/>
        </authorList>
    </citation>
    <scope>NUCLEOTIDE SEQUENCE [LARGE SCALE GENOMIC DNA]</scope>
    <source>
        <strain evidence="8">h7</strain>
    </source>
</reference>
<reference evidence="8" key="2">
    <citation type="submission" date="2015-01" db="EMBL/GenBank/DDBJ databases">
        <title>Evolutionary Origins and Diversification of the Mycorrhizal Mutualists.</title>
        <authorList>
            <consortium name="DOE Joint Genome Institute"/>
            <consortium name="Mycorrhizal Genomics Consortium"/>
            <person name="Kohler A."/>
            <person name="Kuo A."/>
            <person name="Nagy L.G."/>
            <person name="Floudas D."/>
            <person name="Copeland A."/>
            <person name="Barry K.W."/>
            <person name="Cichocki N."/>
            <person name="Veneault-Fourrey C."/>
            <person name="LaButti K."/>
            <person name="Lindquist E.A."/>
            <person name="Lipzen A."/>
            <person name="Lundell T."/>
            <person name="Morin E."/>
            <person name="Murat C."/>
            <person name="Riley R."/>
            <person name="Ohm R."/>
            <person name="Sun H."/>
            <person name="Tunlid A."/>
            <person name="Henrissat B."/>
            <person name="Grigoriev I.V."/>
            <person name="Hibbett D.S."/>
            <person name="Martin F."/>
        </authorList>
    </citation>
    <scope>NUCLEOTIDE SEQUENCE [LARGE SCALE GENOMIC DNA]</scope>
    <source>
        <strain evidence="8">h7</strain>
    </source>
</reference>
<protein>
    <recommendedName>
        <fullName evidence="9">SNF5-domain-containing protein</fullName>
    </recommendedName>
</protein>
<evidence type="ECO:0000256" key="3">
    <source>
        <dbReference type="ARBA" id="ARBA00023015"/>
    </source>
</evidence>
<dbReference type="HOGENOM" id="CLU_032229_1_0_1"/>
<dbReference type="Proteomes" id="UP000053424">
    <property type="component" value="Unassembled WGS sequence"/>
</dbReference>
<keyword evidence="3" id="KW-0805">Transcription regulation</keyword>
<evidence type="ECO:0008006" key="9">
    <source>
        <dbReference type="Google" id="ProtNLM"/>
    </source>
</evidence>
<feature type="compositionally biased region" description="Polar residues" evidence="6">
    <location>
        <begin position="540"/>
        <end position="550"/>
    </location>
</feature>
<feature type="region of interest" description="Disordered" evidence="6">
    <location>
        <begin position="62"/>
        <end position="100"/>
    </location>
</feature>
<dbReference type="GO" id="GO:0000228">
    <property type="term" value="C:nuclear chromosome"/>
    <property type="evidence" value="ECO:0007669"/>
    <property type="project" value="InterPro"/>
</dbReference>
<dbReference type="AlphaFoldDB" id="A0A0C3CG97"/>
<feature type="compositionally biased region" description="Polar residues" evidence="6">
    <location>
        <begin position="199"/>
        <end position="209"/>
    </location>
</feature>
<evidence type="ECO:0000256" key="5">
    <source>
        <dbReference type="ARBA" id="ARBA00023242"/>
    </source>
</evidence>